<evidence type="ECO:0000313" key="2">
    <source>
        <dbReference type="EMBL" id="VAX19282.1"/>
    </source>
</evidence>
<protein>
    <submittedName>
        <fullName evidence="2">Uncharacterized protein</fullName>
    </submittedName>
</protein>
<accession>A0A3B1BTP4</accession>
<reference evidence="2" key="1">
    <citation type="submission" date="2018-06" db="EMBL/GenBank/DDBJ databases">
        <authorList>
            <person name="Zhirakovskaya E."/>
        </authorList>
    </citation>
    <scope>NUCLEOTIDE SEQUENCE</scope>
</reference>
<gene>
    <name evidence="2" type="ORF">MNBD_NITROSPINAE02-1865</name>
</gene>
<feature type="compositionally biased region" description="Low complexity" evidence="1">
    <location>
        <begin position="42"/>
        <end position="55"/>
    </location>
</feature>
<sequence length="55" mass="5578">MSNIVSVPITKPDGTDPTNENLEPGYNQGNGLLGYGTSSPASSIVTGSVTVTTTH</sequence>
<dbReference type="AlphaFoldDB" id="A0A3B1BTP4"/>
<evidence type="ECO:0000256" key="1">
    <source>
        <dbReference type="SAM" id="MobiDB-lite"/>
    </source>
</evidence>
<proteinExistence type="predicted"/>
<dbReference type="EMBL" id="UOGE01000043">
    <property type="protein sequence ID" value="VAX19282.1"/>
    <property type="molecule type" value="Genomic_DNA"/>
</dbReference>
<name>A0A3B1BTP4_9ZZZZ</name>
<organism evidence="2">
    <name type="scientific">hydrothermal vent metagenome</name>
    <dbReference type="NCBI Taxonomy" id="652676"/>
    <lineage>
        <taxon>unclassified sequences</taxon>
        <taxon>metagenomes</taxon>
        <taxon>ecological metagenomes</taxon>
    </lineage>
</organism>
<feature type="region of interest" description="Disordered" evidence="1">
    <location>
        <begin position="1"/>
        <end position="55"/>
    </location>
</feature>